<dbReference type="Gene3D" id="2.115.10.20">
    <property type="entry name" value="Glycosyl hydrolase domain, family 43"/>
    <property type="match status" value="1"/>
</dbReference>
<dbReference type="PANTHER" id="PTHR34106">
    <property type="entry name" value="GLYCOSIDASE"/>
    <property type="match status" value="1"/>
</dbReference>
<proteinExistence type="inferred from homology"/>
<dbReference type="InterPro" id="IPR023296">
    <property type="entry name" value="Glyco_hydro_beta-prop_sf"/>
</dbReference>
<dbReference type="Pfam" id="PF04041">
    <property type="entry name" value="Glyco_hydro_130"/>
    <property type="match status" value="1"/>
</dbReference>
<gene>
    <name evidence="4" type="ORF">A3C04_03415</name>
</gene>
<evidence type="ECO:0008006" key="6">
    <source>
        <dbReference type="Google" id="ProtNLM"/>
    </source>
</evidence>
<organism evidence="4 5">
    <name type="scientific">Candidatus Wildermuthbacteria bacterium RIFCSPHIGHO2_02_FULL_45_25</name>
    <dbReference type="NCBI Taxonomy" id="1802450"/>
    <lineage>
        <taxon>Bacteria</taxon>
        <taxon>Candidatus Wildermuthiibacteriota</taxon>
    </lineage>
</organism>
<dbReference type="AlphaFoldDB" id="A0A1G2R443"/>
<dbReference type="PANTHER" id="PTHR34106:SF5">
    <property type="entry name" value="GLYCOSIDASE"/>
    <property type="match status" value="1"/>
</dbReference>
<name>A0A1G2R443_9BACT</name>
<evidence type="ECO:0000313" key="5">
    <source>
        <dbReference type="Proteomes" id="UP000178092"/>
    </source>
</evidence>
<comment type="caution">
    <text evidence="4">The sequence shown here is derived from an EMBL/GenBank/DDBJ whole genome shotgun (WGS) entry which is preliminary data.</text>
</comment>
<keyword evidence="1" id="KW-0328">Glycosyltransferase</keyword>
<dbReference type="GO" id="GO:0016757">
    <property type="term" value="F:glycosyltransferase activity"/>
    <property type="evidence" value="ECO:0007669"/>
    <property type="project" value="UniProtKB-KW"/>
</dbReference>
<dbReference type="PIRSF" id="PIRSF016202">
    <property type="entry name" value="PH1107"/>
    <property type="match status" value="1"/>
</dbReference>
<evidence type="ECO:0000256" key="2">
    <source>
        <dbReference type="ARBA" id="ARBA00022679"/>
    </source>
</evidence>
<dbReference type="InterPro" id="IPR007184">
    <property type="entry name" value="Mannoside_phosphorylase"/>
</dbReference>
<dbReference type="Proteomes" id="UP000178092">
    <property type="component" value="Unassembled WGS sequence"/>
</dbReference>
<sequence length="348" mass="39957">MLNIKKLGVVLEPTNLAFEKKAVLNPGVWQEGNRIQMFYRAIAEDACSTIGYALLDGPTKVVERWGRPIINREFSYESKGIEDPRIVKIGKTFYIFYVAHDGKNAITAYATSKDLKTFEKKGIISPLIPYHEFDKLNDDLRIKDSYSFFSSFFEEGAGKDVLLWHKDVFIFPRKIQGRYALLQRVLPDMQITFFDNFRQLKDKNFWLEQLRHLPDQVVLENKHWFESRNIGGGCPPIETKEGWIIIFHGVEETNKGRVYHACAALLDLENPLKVIGRLHEPLFSPTEPWEAQGFVSNVVFPTGTAQFGDDLYIYYGAADTRIAVALVSLKELLAEMQDPAKRHDYGKK</sequence>
<dbReference type="EMBL" id="MHTV01000021">
    <property type="protein sequence ID" value="OHA66861.1"/>
    <property type="molecule type" value="Genomic_DNA"/>
</dbReference>
<accession>A0A1G2R443</accession>
<evidence type="ECO:0000256" key="1">
    <source>
        <dbReference type="ARBA" id="ARBA00022676"/>
    </source>
</evidence>
<evidence type="ECO:0000313" key="4">
    <source>
        <dbReference type="EMBL" id="OHA66861.1"/>
    </source>
</evidence>
<dbReference type="CDD" id="cd18614">
    <property type="entry name" value="GH130"/>
    <property type="match status" value="1"/>
</dbReference>
<comment type="similarity">
    <text evidence="3">Belongs to the glycosyl hydrolase 130 family.</text>
</comment>
<reference evidence="4 5" key="1">
    <citation type="journal article" date="2016" name="Nat. Commun.">
        <title>Thousands of microbial genomes shed light on interconnected biogeochemical processes in an aquifer system.</title>
        <authorList>
            <person name="Anantharaman K."/>
            <person name="Brown C.T."/>
            <person name="Hug L.A."/>
            <person name="Sharon I."/>
            <person name="Castelle C.J."/>
            <person name="Probst A.J."/>
            <person name="Thomas B.C."/>
            <person name="Singh A."/>
            <person name="Wilkins M.J."/>
            <person name="Karaoz U."/>
            <person name="Brodie E.L."/>
            <person name="Williams K.H."/>
            <person name="Hubbard S.S."/>
            <person name="Banfield J.F."/>
        </authorList>
    </citation>
    <scope>NUCLEOTIDE SEQUENCE [LARGE SCALE GENOMIC DNA]</scope>
</reference>
<evidence type="ECO:0000256" key="3">
    <source>
        <dbReference type="ARBA" id="ARBA00024356"/>
    </source>
</evidence>
<keyword evidence="2" id="KW-0808">Transferase</keyword>
<dbReference type="SUPFAM" id="SSF75005">
    <property type="entry name" value="Arabinanase/levansucrase/invertase"/>
    <property type="match status" value="1"/>
</dbReference>
<protein>
    <recommendedName>
        <fullName evidence="6">Pesticidal protein Cry7Aa</fullName>
    </recommendedName>
</protein>